<accession>A0ACC1JZ53</accession>
<gene>
    <name evidence="1" type="ORF">IWQ57_002893</name>
</gene>
<protein>
    <submittedName>
        <fullName evidence="1">Uncharacterized protein</fullName>
    </submittedName>
</protein>
<reference evidence="1" key="1">
    <citation type="submission" date="2022-07" db="EMBL/GenBank/DDBJ databases">
        <title>Phylogenomic reconstructions and comparative analyses of Kickxellomycotina fungi.</title>
        <authorList>
            <person name="Reynolds N.K."/>
            <person name="Stajich J.E."/>
            <person name="Barry K."/>
            <person name="Grigoriev I.V."/>
            <person name="Crous P."/>
            <person name="Smith M.E."/>
        </authorList>
    </citation>
    <scope>NUCLEOTIDE SEQUENCE</scope>
    <source>
        <strain evidence="1">CBS 109366</strain>
    </source>
</reference>
<organism evidence="1 2">
    <name type="scientific">Coemansia nantahalensis</name>
    <dbReference type="NCBI Taxonomy" id="2789366"/>
    <lineage>
        <taxon>Eukaryota</taxon>
        <taxon>Fungi</taxon>
        <taxon>Fungi incertae sedis</taxon>
        <taxon>Zoopagomycota</taxon>
        <taxon>Kickxellomycotina</taxon>
        <taxon>Kickxellomycetes</taxon>
        <taxon>Kickxellales</taxon>
        <taxon>Kickxellaceae</taxon>
        <taxon>Coemansia</taxon>
    </lineage>
</organism>
<dbReference type="EMBL" id="JANBUJ010000834">
    <property type="protein sequence ID" value="KAJ2769930.1"/>
    <property type="molecule type" value="Genomic_DNA"/>
</dbReference>
<evidence type="ECO:0000313" key="1">
    <source>
        <dbReference type="EMBL" id="KAJ2769930.1"/>
    </source>
</evidence>
<comment type="caution">
    <text evidence="1">The sequence shown here is derived from an EMBL/GenBank/DDBJ whole genome shotgun (WGS) entry which is preliminary data.</text>
</comment>
<name>A0ACC1JZ53_9FUNG</name>
<sequence>MRHHPGLLALPTAAQQQHEPQLAAWAADASARLAGASETWDYLCRALQSVDEPQERPTPAQMLALARRAIDLTPADRGPLQAASPRLAYIQTPPVRDHSRSPVLAMPSRLSHAASPPGAAGSAAAAGALPTVDHLRILRERIIGRQQQSAPAPPPDATVRRSPVPQAPEPAAPAPAMYGVAPAQSLSPRTQTPPAATQPAASSAQIQNFDELRQRIALMRSTLRHPK</sequence>
<proteinExistence type="predicted"/>
<dbReference type="Proteomes" id="UP001140234">
    <property type="component" value="Unassembled WGS sequence"/>
</dbReference>
<evidence type="ECO:0000313" key="2">
    <source>
        <dbReference type="Proteomes" id="UP001140234"/>
    </source>
</evidence>
<keyword evidence="2" id="KW-1185">Reference proteome</keyword>